<comment type="caution">
    <text evidence="3">The sequence shown here is derived from an EMBL/GenBank/DDBJ whole genome shotgun (WGS) entry which is preliminary data.</text>
</comment>
<evidence type="ECO:0000313" key="3">
    <source>
        <dbReference type="EMBL" id="PAA84968.1"/>
    </source>
</evidence>
<evidence type="ECO:0008006" key="5">
    <source>
        <dbReference type="Google" id="ProtNLM"/>
    </source>
</evidence>
<dbReference type="AlphaFoldDB" id="A0A267GG01"/>
<protein>
    <recommendedName>
        <fullName evidence="5">Ubiquitin-like domain-containing protein</fullName>
    </recommendedName>
</protein>
<dbReference type="EMBL" id="NIVC01004202">
    <property type="protein sequence ID" value="PAA48220.1"/>
    <property type="molecule type" value="Genomic_DNA"/>
</dbReference>
<dbReference type="Proteomes" id="UP000215902">
    <property type="component" value="Unassembled WGS sequence"/>
</dbReference>
<organism evidence="3 4">
    <name type="scientific">Macrostomum lignano</name>
    <dbReference type="NCBI Taxonomy" id="282301"/>
    <lineage>
        <taxon>Eukaryota</taxon>
        <taxon>Metazoa</taxon>
        <taxon>Spiralia</taxon>
        <taxon>Lophotrochozoa</taxon>
        <taxon>Platyhelminthes</taxon>
        <taxon>Rhabditophora</taxon>
        <taxon>Macrostomorpha</taxon>
        <taxon>Macrostomida</taxon>
        <taxon>Macrostomidae</taxon>
        <taxon>Macrostomum</taxon>
    </lineage>
</organism>
<name>A0A267GG01_9PLAT</name>
<evidence type="ECO:0000313" key="2">
    <source>
        <dbReference type="EMBL" id="PAA84486.1"/>
    </source>
</evidence>
<sequence>MAEKNSVVEIRVLLASSNKQLLTMNVPTSMTIIELKEDIKKRVSGKLVINNLMYKSVVPMLDIRQISDYLKYSPGTNSIDVTVHGHQETE</sequence>
<keyword evidence="4" id="KW-1185">Reference proteome</keyword>
<reference evidence="3 4" key="1">
    <citation type="submission" date="2017-06" db="EMBL/GenBank/DDBJ databases">
        <title>A platform for efficient transgenesis in Macrostomum lignano, a flatworm model organism for stem cell research.</title>
        <authorList>
            <person name="Berezikov E."/>
        </authorList>
    </citation>
    <scope>NUCLEOTIDE SEQUENCE [LARGE SCALE GENOMIC DNA]</scope>
    <source>
        <strain evidence="3">DV1</strain>
        <tissue evidence="3">Whole organism</tissue>
    </source>
</reference>
<accession>A0A267GG01</accession>
<gene>
    <name evidence="3" type="ORF">BOX15_Mlig017754g1</name>
    <name evidence="2" type="ORF">BOX15_Mlig017754g2</name>
    <name evidence="1" type="ORF">BOX15_Mlig017754g3</name>
</gene>
<evidence type="ECO:0000313" key="4">
    <source>
        <dbReference type="Proteomes" id="UP000215902"/>
    </source>
</evidence>
<evidence type="ECO:0000313" key="1">
    <source>
        <dbReference type="EMBL" id="PAA48220.1"/>
    </source>
</evidence>
<dbReference type="EMBL" id="NIVC01000352">
    <property type="protein sequence ID" value="PAA84968.1"/>
    <property type="molecule type" value="Genomic_DNA"/>
</dbReference>
<dbReference type="EMBL" id="NIVC01000372">
    <property type="protein sequence ID" value="PAA84486.1"/>
    <property type="molecule type" value="Genomic_DNA"/>
</dbReference>
<proteinExistence type="predicted"/>